<dbReference type="InterPro" id="IPR006050">
    <property type="entry name" value="DNA_photolyase_N"/>
</dbReference>
<organism evidence="8 9">
    <name type="scientific">Demequina activiva</name>
    <dbReference type="NCBI Taxonomy" id="1582364"/>
    <lineage>
        <taxon>Bacteria</taxon>
        <taxon>Bacillati</taxon>
        <taxon>Actinomycetota</taxon>
        <taxon>Actinomycetes</taxon>
        <taxon>Micrococcales</taxon>
        <taxon>Demequinaceae</taxon>
        <taxon>Demequina</taxon>
    </lineage>
</organism>
<dbReference type="PROSITE" id="PS00691">
    <property type="entry name" value="DNA_PHOTOLYASES_1_2"/>
    <property type="match status" value="1"/>
</dbReference>
<dbReference type="RefSeq" id="WP_203656467.1">
    <property type="nucleotide sequence ID" value="NZ_BONR01000004.1"/>
</dbReference>
<dbReference type="PROSITE" id="PS51645">
    <property type="entry name" value="PHR_CRY_ALPHA_BETA"/>
    <property type="match status" value="1"/>
</dbReference>
<dbReference type="GO" id="GO:0003677">
    <property type="term" value="F:DNA binding"/>
    <property type="evidence" value="ECO:0007669"/>
    <property type="project" value="TreeGrafter"/>
</dbReference>
<dbReference type="GO" id="GO:0071949">
    <property type="term" value="F:FAD binding"/>
    <property type="evidence" value="ECO:0007669"/>
    <property type="project" value="TreeGrafter"/>
</dbReference>
<keyword evidence="9" id="KW-1185">Reference proteome</keyword>
<feature type="binding site" evidence="4">
    <location>
        <begin position="224"/>
        <end position="228"/>
    </location>
    <ligand>
        <name>FAD</name>
        <dbReference type="ChEBI" id="CHEBI:57692"/>
    </ligand>
</feature>
<dbReference type="AlphaFoldDB" id="A0A919Q2T8"/>
<feature type="site" description="Electron transfer via tryptophanyl radical" evidence="5">
    <location>
        <position position="346"/>
    </location>
</feature>
<dbReference type="GO" id="GO:0006950">
    <property type="term" value="P:response to stress"/>
    <property type="evidence" value="ECO:0007669"/>
    <property type="project" value="UniProtKB-ARBA"/>
</dbReference>
<feature type="site" description="Electron transfer via tryptophanyl radical" evidence="5">
    <location>
        <position position="369"/>
    </location>
</feature>
<protein>
    <submittedName>
        <fullName evidence="8">Deoxyribodipyrimidine photo-lyase</fullName>
    </submittedName>
</protein>
<comment type="caution">
    <text evidence="8">The sequence shown here is derived from an EMBL/GenBank/DDBJ whole genome shotgun (WGS) entry which is preliminary data.</text>
</comment>
<dbReference type="PANTHER" id="PTHR11455">
    <property type="entry name" value="CRYPTOCHROME"/>
    <property type="match status" value="1"/>
</dbReference>
<dbReference type="Pfam" id="PF00875">
    <property type="entry name" value="DNA_photolyase"/>
    <property type="match status" value="1"/>
</dbReference>
<feature type="site" description="Electron transfer via tryptophanyl radical" evidence="5">
    <location>
        <position position="290"/>
    </location>
</feature>
<dbReference type="GO" id="GO:0006139">
    <property type="term" value="P:nucleobase-containing compound metabolic process"/>
    <property type="evidence" value="ECO:0007669"/>
    <property type="project" value="UniProtKB-ARBA"/>
</dbReference>
<dbReference type="Gene3D" id="1.10.579.10">
    <property type="entry name" value="DNA Cyclobutane Dipyrimidine Photolyase, subunit A, domain 3"/>
    <property type="match status" value="1"/>
</dbReference>
<dbReference type="InterPro" id="IPR036134">
    <property type="entry name" value="Crypto/Photolyase_FAD-like_sf"/>
</dbReference>
<feature type="binding site" evidence="4">
    <location>
        <begin position="359"/>
        <end position="361"/>
    </location>
    <ligand>
        <name>FAD</name>
        <dbReference type="ChEBI" id="CHEBI:57692"/>
    </ligand>
</feature>
<feature type="binding site" evidence="4">
    <location>
        <position position="256"/>
    </location>
    <ligand>
        <name>FAD</name>
        <dbReference type="ChEBI" id="CHEBI:57692"/>
    </ligand>
</feature>
<gene>
    <name evidence="8" type="primary">phrB</name>
    <name evidence="8" type="ORF">Dac01nite_19590</name>
</gene>
<dbReference type="InterPro" id="IPR036155">
    <property type="entry name" value="Crypto/Photolyase_N_sf"/>
</dbReference>
<feature type="domain" description="Photolyase/cryptochrome alpha/beta" evidence="7">
    <location>
        <begin position="1"/>
        <end position="123"/>
    </location>
</feature>
<dbReference type="PANTHER" id="PTHR11455:SF9">
    <property type="entry name" value="CRYPTOCHROME CIRCADIAN CLOCK 5 ISOFORM X1"/>
    <property type="match status" value="1"/>
</dbReference>
<evidence type="ECO:0000256" key="2">
    <source>
        <dbReference type="ARBA" id="ARBA00022827"/>
    </source>
</evidence>
<evidence type="ECO:0000259" key="7">
    <source>
        <dbReference type="PROSITE" id="PS51645"/>
    </source>
</evidence>
<keyword evidence="3 6" id="KW-0157">Chromophore</keyword>
<dbReference type="InterPro" id="IPR005101">
    <property type="entry name" value="Cryptochr/Photolyase_FAD-bd"/>
</dbReference>
<evidence type="ECO:0000256" key="4">
    <source>
        <dbReference type="PIRSR" id="PIRSR602081-1"/>
    </source>
</evidence>
<keyword evidence="2 4" id="KW-0274">FAD</keyword>
<dbReference type="EMBL" id="BONR01000004">
    <property type="protein sequence ID" value="GIG55207.1"/>
    <property type="molecule type" value="Genomic_DNA"/>
</dbReference>
<evidence type="ECO:0000313" key="9">
    <source>
        <dbReference type="Proteomes" id="UP000652354"/>
    </source>
</evidence>
<dbReference type="InterPro" id="IPR002081">
    <property type="entry name" value="Cryptochrome/DNA_photolyase_1"/>
</dbReference>
<dbReference type="InterPro" id="IPR018394">
    <property type="entry name" value="DNA_photolyase_1_CS_C"/>
</dbReference>
<proteinExistence type="inferred from homology"/>
<evidence type="ECO:0000256" key="5">
    <source>
        <dbReference type="PIRSR" id="PIRSR602081-2"/>
    </source>
</evidence>
<sequence>MTHLWWARRDLRLHDNPALIDAQADGPAAAVFAWTPALHFWSGRRRAHLARTLWSLRDSTGGALAVRRGEAADVVLAAAQEADAGVVLAAREFSPAGVAQQEAVAAALEAEGRELRFVGSPYAVAPGRVTKGDGTPYRVFTPFRDAWRQHGWRQPADAADPRGFVPLDSDVDLDQHAAHGDAEDPLLEPHEFREQRVLDALESWIDDALIHYDDERDRPDLDSTSRLSVPLAFGQVHPRTVLALTAPKRSDGSRVFESEIAWRDFHADTLWHEPQARRESLSRVMLEEDWVTGREADQAFVAWRDGRTGFPLVDAGMRQLAQTGWMHNRVRMVVASFLIKDLRIPWQRGADHFRRTLVDYDHAQNQLNWQWVAGTGRDASPFFRIFNPEAQLDRHDPQRRYVQRWVPELDTPDYPGPMVDHKAERETTLALHRRAKDRG</sequence>
<dbReference type="GO" id="GO:0009416">
    <property type="term" value="P:response to light stimulus"/>
    <property type="evidence" value="ECO:0007669"/>
    <property type="project" value="TreeGrafter"/>
</dbReference>
<dbReference type="Pfam" id="PF03441">
    <property type="entry name" value="FAD_binding_7"/>
    <property type="match status" value="1"/>
</dbReference>
<evidence type="ECO:0000256" key="3">
    <source>
        <dbReference type="ARBA" id="ARBA00022991"/>
    </source>
</evidence>
<keyword evidence="1 4" id="KW-0285">Flavoprotein</keyword>
<dbReference type="Proteomes" id="UP000652354">
    <property type="component" value="Unassembled WGS sequence"/>
</dbReference>
<comment type="similarity">
    <text evidence="6">Belongs to the DNA photolyase family.</text>
</comment>
<dbReference type="SUPFAM" id="SSF52425">
    <property type="entry name" value="Cryptochrome/photolyase, N-terminal domain"/>
    <property type="match status" value="1"/>
</dbReference>
<evidence type="ECO:0000256" key="1">
    <source>
        <dbReference type="ARBA" id="ARBA00022630"/>
    </source>
</evidence>
<dbReference type="PROSITE" id="PS00394">
    <property type="entry name" value="DNA_PHOTOLYASES_1_1"/>
    <property type="match status" value="1"/>
</dbReference>
<evidence type="ECO:0000313" key="8">
    <source>
        <dbReference type="EMBL" id="GIG55207.1"/>
    </source>
</evidence>
<comment type="cofactor">
    <cofactor evidence="4">
        <name>FAD</name>
        <dbReference type="ChEBI" id="CHEBI:57692"/>
    </cofactor>
    <text evidence="4">Binds 1 FAD per subunit.</text>
</comment>
<dbReference type="PRINTS" id="PR00147">
    <property type="entry name" value="DNAPHOTLYASE"/>
</dbReference>
<dbReference type="SUPFAM" id="SSF48173">
    <property type="entry name" value="Cryptochrome/photolyase FAD-binding domain"/>
    <property type="match status" value="1"/>
</dbReference>
<name>A0A919Q2T8_9MICO</name>
<dbReference type="GO" id="GO:0003904">
    <property type="term" value="F:deoxyribodipyrimidine photo-lyase activity"/>
    <property type="evidence" value="ECO:0007669"/>
    <property type="project" value="TreeGrafter"/>
</dbReference>
<dbReference type="InterPro" id="IPR014729">
    <property type="entry name" value="Rossmann-like_a/b/a_fold"/>
</dbReference>
<dbReference type="Gene3D" id="3.40.50.620">
    <property type="entry name" value="HUPs"/>
    <property type="match status" value="1"/>
</dbReference>
<accession>A0A919Q2T8</accession>
<reference evidence="8" key="1">
    <citation type="submission" date="2021-01" db="EMBL/GenBank/DDBJ databases">
        <title>Whole genome shotgun sequence of Demequina activiva NBRC 110675.</title>
        <authorList>
            <person name="Komaki H."/>
            <person name="Tamura T."/>
        </authorList>
    </citation>
    <scope>NUCLEOTIDE SEQUENCE</scope>
    <source>
        <strain evidence="8">NBRC 110675</strain>
    </source>
</reference>
<feature type="binding site" evidence="4">
    <location>
        <position position="212"/>
    </location>
    <ligand>
        <name>FAD</name>
        <dbReference type="ChEBI" id="CHEBI:57692"/>
    </ligand>
</feature>
<evidence type="ECO:0000256" key="6">
    <source>
        <dbReference type="RuleBase" id="RU004182"/>
    </source>
</evidence>
<dbReference type="Gene3D" id="1.25.40.80">
    <property type="match status" value="1"/>
</dbReference>